<dbReference type="EMBL" id="BLAB01000001">
    <property type="protein sequence ID" value="GER93277.1"/>
    <property type="molecule type" value="Genomic_DNA"/>
</dbReference>
<feature type="region of interest" description="Disordered" evidence="1">
    <location>
        <begin position="1"/>
        <end position="121"/>
    </location>
</feature>
<proteinExistence type="predicted"/>
<dbReference type="AlphaFoldDB" id="A0A5J4L3B1"/>
<reference evidence="2" key="1">
    <citation type="submission" date="2019-10" db="EMBL/GenBank/DDBJ databases">
        <title>Metagenomic sequencing of thiosulfate-disproportionating enrichment culture.</title>
        <authorList>
            <person name="Umezawa K."/>
            <person name="Kojima H."/>
            <person name="Fukui M."/>
        </authorList>
    </citation>
    <scope>NUCLEOTIDE SEQUENCE</scope>
    <source>
        <strain evidence="2">45J</strain>
    </source>
</reference>
<feature type="compositionally biased region" description="Polar residues" evidence="1">
    <location>
        <begin position="1"/>
        <end position="15"/>
    </location>
</feature>
<feature type="compositionally biased region" description="Polar residues" evidence="1">
    <location>
        <begin position="40"/>
        <end position="49"/>
    </location>
</feature>
<gene>
    <name evidence="2" type="ORF">A45J_1013</name>
</gene>
<organism evidence="2">
    <name type="scientific">hot springs metagenome</name>
    <dbReference type="NCBI Taxonomy" id="433727"/>
    <lineage>
        <taxon>unclassified sequences</taxon>
        <taxon>metagenomes</taxon>
        <taxon>ecological metagenomes</taxon>
    </lineage>
</organism>
<comment type="caution">
    <text evidence="2">The sequence shown here is derived from an EMBL/GenBank/DDBJ whole genome shotgun (WGS) entry which is preliminary data.</text>
</comment>
<name>A0A5J4L3B1_9ZZZZ</name>
<evidence type="ECO:0000256" key="1">
    <source>
        <dbReference type="SAM" id="MobiDB-lite"/>
    </source>
</evidence>
<feature type="compositionally biased region" description="Low complexity" evidence="1">
    <location>
        <begin position="28"/>
        <end position="39"/>
    </location>
</feature>
<sequence>MPVNQASNNQLQTDMISKYDIQKKKNTQSQQSQRQMQQMGNTERNNPTSEDVRVSLSKQAKTRNADRTTINIPNEEAQQKTQGIRNIESEYAVQAYQNTNRTAENTRAENTRQKQINRIVG</sequence>
<evidence type="ECO:0000313" key="2">
    <source>
        <dbReference type="EMBL" id="GER93277.1"/>
    </source>
</evidence>
<accession>A0A5J4L3B1</accession>
<protein>
    <submittedName>
        <fullName evidence="2">Uncharacterized protein</fullName>
    </submittedName>
</protein>